<evidence type="ECO:0000256" key="4">
    <source>
        <dbReference type="SAM" id="MobiDB-lite"/>
    </source>
</evidence>
<dbReference type="PRINTS" id="PR00633">
    <property type="entry name" value="RCCNDNSATION"/>
</dbReference>
<evidence type="ECO:0000259" key="5">
    <source>
        <dbReference type="Pfam" id="PF25390"/>
    </source>
</evidence>
<dbReference type="Pfam" id="PF25390">
    <property type="entry name" value="WD40_RLD"/>
    <property type="match status" value="1"/>
</dbReference>
<feature type="region of interest" description="Disordered" evidence="4">
    <location>
        <begin position="28"/>
        <end position="50"/>
    </location>
</feature>
<dbReference type="AlphaFoldDB" id="A0A7R9BQ75"/>
<dbReference type="GO" id="GO:0005085">
    <property type="term" value="F:guanyl-nucleotide exchange factor activity"/>
    <property type="evidence" value="ECO:0007669"/>
    <property type="project" value="TreeGrafter"/>
</dbReference>
<dbReference type="PROSITE" id="PS00626">
    <property type="entry name" value="RCC1_2"/>
    <property type="match status" value="1"/>
</dbReference>
<dbReference type="InterPro" id="IPR000408">
    <property type="entry name" value="Reg_chr_condens"/>
</dbReference>
<keyword evidence="7" id="KW-1185">Reference proteome</keyword>
<feature type="repeat" description="RCC1" evidence="3">
    <location>
        <begin position="114"/>
        <end position="164"/>
    </location>
</feature>
<dbReference type="EMBL" id="CAJPEX010001652">
    <property type="protein sequence ID" value="CAG0919635.1"/>
    <property type="molecule type" value="Genomic_DNA"/>
</dbReference>
<dbReference type="OrthoDB" id="61110at2759"/>
<dbReference type="PROSITE" id="PS00625">
    <property type="entry name" value="RCC1_1"/>
    <property type="match status" value="1"/>
</dbReference>
<keyword evidence="1" id="KW-0344">Guanine-nucleotide releasing factor</keyword>
<evidence type="ECO:0000256" key="2">
    <source>
        <dbReference type="ARBA" id="ARBA00022737"/>
    </source>
</evidence>
<gene>
    <name evidence="6" type="ORF">NMOB1V02_LOCUS7155</name>
</gene>
<evidence type="ECO:0000313" key="6">
    <source>
        <dbReference type="EMBL" id="CAD7279483.1"/>
    </source>
</evidence>
<feature type="repeat" description="RCC1" evidence="3">
    <location>
        <begin position="165"/>
        <end position="221"/>
    </location>
</feature>
<evidence type="ECO:0000256" key="1">
    <source>
        <dbReference type="ARBA" id="ARBA00022658"/>
    </source>
</evidence>
<feature type="repeat" description="RCC1" evidence="3">
    <location>
        <begin position="222"/>
        <end position="284"/>
    </location>
</feature>
<accession>A0A7R9BQ75</accession>
<dbReference type="SUPFAM" id="SSF50985">
    <property type="entry name" value="RCC1/BLIP-II"/>
    <property type="match status" value="1"/>
</dbReference>
<dbReference type="EMBL" id="OA883689">
    <property type="protein sequence ID" value="CAD7279483.1"/>
    <property type="molecule type" value="Genomic_DNA"/>
</dbReference>
<dbReference type="Proteomes" id="UP000678499">
    <property type="component" value="Unassembled WGS sequence"/>
</dbReference>
<dbReference type="GO" id="GO:0005737">
    <property type="term" value="C:cytoplasm"/>
    <property type="evidence" value="ECO:0007669"/>
    <property type="project" value="TreeGrafter"/>
</dbReference>
<organism evidence="6">
    <name type="scientific">Notodromas monacha</name>
    <dbReference type="NCBI Taxonomy" id="399045"/>
    <lineage>
        <taxon>Eukaryota</taxon>
        <taxon>Metazoa</taxon>
        <taxon>Ecdysozoa</taxon>
        <taxon>Arthropoda</taxon>
        <taxon>Crustacea</taxon>
        <taxon>Oligostraca</taxon>
        <taxon>Ostracoda</taxon>
        <taxon>Podocopa</taxon>
        <taxon>Podocopida</taxon>
        <taxon>Cypridocopina</taxon>
        <taxon>Cypridoidea</taxon>
        <taxon>Cyprididae</taxon>
        <taxon>Notodromas</taxon>
    </lineage>
</organism>
<evidence type="ECO:0000256" key="3">
    <source>
        <dbReference type="PROSITE-ProRule" id="PRU00235"/>
    </source>
</evidence>
<dbReference type="PANTHER" id="PTHR45982">
    <property type="entry name" value="REGULATOR OF CHROMOSOME CONDENSATION"/>
    <property type="match status" value="1"/>
</dbReference>
<feature type="domain" description="RCC1-like" evidence="5">
    <location>
        <begin position="116"/>
        <end position="527"/>
    </location>
</feature>
<name>A0A7R9BQ75_9CRUS</name>
<dbReference type="PANTHER" id="PTHR45982:SF8">
    <property type="entry name" value="E3 UBIQUITIN-PROTEIN LIGASE HERC2-LIKE PROTEIN-RELATED"/>
    <property type="match status" value="1"/>
</dbReference>
<dbReference type="InterPro" id="IPR058923">
    <property type="entry name" value="RCC1-like_dom"/>
</dbReference>
<dbReference type="Gene3D" id="2.130.10.30">
    <property type="entry name" value="Regulator of chromosome condensation 1/beta-lactamase-inhibitor protein II"/>
    <property type="match status" value="1"/>
</dbReference>
<keyword evidence="2" id="KW-0677">Repeat</keyword>
<sequence length="538" mass="57302">MDSSSGHFVRVQVHIGFTTMVRKRQSVVNNTDEPTKSVAVSKKTSNAKNKAPVVKAKEDKVKLTAASAEEKVLKVVNGKASVKRKAPQDVSKDVKKAKHVGLAPVESSGVDEGATLITWGTGEMGQLGLGPDVLEKKRPARVTAGTKYTHVALGGLHTVAVNLQGKLVSMGCNDEGVLGRHTEEEEEAFLPQPIVASSLPAGMKVASVACGDSHSAVLTTQGKIFYWGNFRGIDGAMGLKKVGVTESVPTELPLPKLSGGSSEADRHIISMACGNAHVAFVTASGVALTVGAYDGGQLGRIPDRQCSDPGHRIIEKALTPQEVRFSKRRHFDACFATAFGTFFREKNSGKLFACGNNKVGQLGLALDKSTSRDSTGWRIPFGMESPKLNQLLKPGLSFEKVVGGRDHTLLLISDGNAYTVGSKDFCGVETDEATIVEPVHLNPLFAGIWKDGIVTDVAANEIVSFAVVKSREKDSGGSEDKFALFSWGYQTLLQLARNTEEDCVEPEEVNLGSIVPLRVFAGGQHAALLGKETLADKQ</sequence>
<feature type="repeat" description="RCC1" evidence="3">
    <location>
        <begin position="482"/>
        <end position="532"/>
    </location>
</feature>
<proteinExistence type="predicted"/>
<dbReference type="InterPro" id="IPR051553">
    <property type="entry name" value="Ran_GTPase-activating"/>
</dbReference>
<dbReference type="InterPro" id="IPR009091">
    <property type="entry name" value="RCC1/BLIP-II"/>
</dbReference>
<dbReference type="PROSITE" id="PS50012">
    <property type="entry name" value="RCC1_3"/>
    <property type="match status" value="5"/>
</dbReference>
<protein>
    <recommendedName>
        <fullName evidence="5">RCC1-like domain-containing protein</fullName>
    </recommendedName>
</protein>
<feature type="repeat" description="RCC1" evidence="3">
    <location>
        <begin position="349"/>
        <end position="414"/>
    </location>
</feature>
<evidence type="ECO:0000313" key="7">
    <source>
        <dbReference type="Proteomes" id="UP000678499"/>
    </source>
</evidence>
<reference evidence="6" key="1">
    <citation type="submission" date="2020-11" db="EMBL/GenBank/DDBJ databases">
        <authorList>
            <person name="Tran Van P."/>
        </authorList>
    </citation>
    <scope>NUCLEOTIDE SEQUENCE</scope>
</reference>